<protein>
    <submittedName>
        <fullName evidence="1">Aldose 1-epimerase</fullName>
    </submittedName>
</protein>
<dbReference type="GO" id="GO:0016853">
    <property type="term" value="F:isomerase activity"/>
    <property type="evidence" value="ECO:0007669"/>
    <property type="project" value="InterPro"/>
</dbReference>
<reference evidence="2" key="1">
    <citation type="submission" date="2016-10" db="EMBL/GenBank/DDBJ databases">
        <authorList>
            <person name="Varghese N."/>
            <person name="Submissions S."/>
        </authorList>
    </citation>
    <scope>NUCLEOTIDE SEQUENCE [LARGE SCALE GENOMIC DNA]</scope>
    <source>
        <strain evidence="2">LMG 26031</strain>
    </source>
</reference>
<dbReference type="Gene3D" id="2.70.98.10">
    <property type="match status" value="1"/>
</dbReference>
<dbReference type="EMBL" id="FNYE01000016">
    <property type="protein sequence ID" value="SEJ71794.1"/>
    <property type="molecule type" value="Genomic_DNA"/>
</dbReference>
<name>A0A1H7B4I1_9BURK</name>
<dbReference type="SUPFAM" id="SSF74650">
    <property type="entry name" value="Galactose mutarotase-like"/>
    <property type="match status" value="1"/>
</dbReference>
<dbReference type="Pfam" id="PF01263">
    <property type="entry name" value="Aldose_epim"/>
    <property type="match status" value="1"/>
</dbReference>
<organism evidence="1 2">
    <name type="scientific">Paraburkholderia diazotrophica</name>
    <dbReference type="NCBI Taxonomy" id="667676"/>
    <lineage>
        <taxon>Bacteria</taxon>
        <taxon>Pseudomonadati</taxon>
        <taxon>Pseudomonadota</taxon>
        <taxon>Betaproteobacteria</taxon>
        <taxon>Burkholderiales</taxon>
        <taxon>Burkholderiaceae</taxon>
        <taxon>Paraburkholderia</taxon>
    </lineage>
</organism>
<dbReference type="InterPro" id="IPR011013">
    <property type="entry name" value="Gal_mutarotase_sf_dom"/>
</dbReference>
<sequence length="354" mass="37998">MTVANSAVPSSPQSRARRARLAAAVQQPVLAGPSTSAVAVGAASAGDVACVTLANSLLRLDVAPTLGGGITRFDFRNEGTLVPVFRRCRHVDADTDANDLSCYSLLPYSNRIGGGQFMLGERVIDVPCNRAGEPLPIHGDGWLAKWDVAAADHDSVTLTLDRHDGKPYAYRAKQTYALEGATLVITLEVENTGREAMPFGLGVHPFLVRDGDTQLSAAAAGLWLSGDDWLPVRHVPVPPAWQFGVAYPLPRSIVNHAFTGWSGHATVVWPKRRLSLTMSTSTEYYILYTPTSKDFFCFEPVDHPINAMNLPGGAADNGMTMLAHGERLARSFSFTVERTGLRAMAGGRGAKRGQ</sequence>
<dbReference type="CDD" id="cd09021">
    <property type="entry name" value="Aldose_epim_Ec_YphB"/>
    <property type="match status" value="1"/>
</dbReference>
<proteinExistence type="predicted"/>
<dbReference type="Proteomes" id="UP000198866">
    <property type="component" value="Unassembled WGS sequence"/>
</dbReference>
<evidence type="ECO:0000313" key="2">
    <source>
        <dbReference type="Proteomes" id="UP000198866"/>
    </source>
</evidence>
<accession>A0A1H7B4I1</accession>
<dbReference type="GO" id="GO:0030246">
    <property type="term" value="F:carbohydrate binding"/>
    <property type="evidence" value="ECO:0007669"/>
    <property type="project" value="InterPro"/>
</dbReference>
<evidence type="ECO:0000313" key="1">
    <source>
        <dbReference type="EMBL" id="SEJ71794.1"/>
    </source>
</evidence>
<dbReference type="OrthoDB" id="9808779at2"/>
<dbReference type="InterPro" id="IPR008183">
    <property type="entry name" value="Aldose_1/G6P_1-epimerase"/>
</dbReference>
<dbReference type="RefSeq" id="WP_090868487.1">
    <property type="nucleotide sequence ID" value="NZ_FNYE01000016.1"/>
</dbReference>
<dbReference type="GO" id="GO:0005975">
    <property type="term" value="P:carbohydrate metabolic process"/>
    <property type="evidence" value="ECO:0007669"/>
    <property type="project" value="InterPro"/>
</dbReference>
<dbReference type="STRING" id="667676.SAMN05192539_101681"/>
<dbReference type="AlphaFoldDB" id="A0A1H7B4I1"/>
<keyword evidence="2" id="KW-1185">Reference proteome</keyword>
<dbReference type="InterPro" id="IPR014718">
    <property type="entry name" value="GH-type_carb-bd"/>
</dbReference>
<gene>
    <name evidence="1" type="ORF">SAMN05192539_101681</name>
</gene>